<accession>G8RMT6</accession>
<dbReference type="RefSeq" id="WP_014212688.1">
    <property type="nucleotide sequence ID" value="NC_016604.1"/>
</dbReference>
<evidence type="ECO:0000313" key="4">
    <source>
        <dbReference type="Proteomes" id="UP000005442"/>
    </source>
</evidence>
<protein>
    <submittedName>
        <fullName evidence="3">Universal stress protein UspA-like protein</fullName>
    </submittedName>
</protein>
<dbReference type="eggNOG" id="COG0589">
    <property type="taxonomic scope" value="Bacteria"/>
</dbReference>
<name>G8RMT6_MYCRN</name>
<dbReference type="InterPro" id="IPR006016">
    <property type="entry name" value="UspA"/>
</dbReference>
<dbReference type="EMBL" id="CP003169">
    <property type="protein sequence ID" value="AEV74940.1"/>
    <property type="molecule type" value="Genomic_DNA"/>
</dbReference>
<dbReference type="PANTHER" id="PTHR46268">
    <property type="entry name" value="STRESS RESPONSE PROTEIN NHAX"/>
    <property type="match status" value="1"/>
</dbReference>
<dbReference type="OrthoDB" id="3174546at2"/>
<organism evidence="3 4">
    <name type="scientific">Mycolicibacterium rhodesiae (strain NBB3)</name>
    <name type="common">Mycobacterium rhodesiae</name>
    <dbReference type="NCBI Taxonomy" id="710685"/>
    <lineage>
        <taxon>Bacteria</taxon>
        <taxon>Bacillati</taxon>
        <taxon>Actinomycetota</taxon>
        <taxon>Actinomycetes</taxon>
        <taxon>Mycobacteriales</taxon>
        <taxon>Mycobacteriaceae</taxon>
        <taxon>Mycolicibacterium</taxon>
    </lineage>
</organism>
<dbReference type="CDD" id="cd23944">
    <property type="entry name" value="USP_Rv2623_repeat1"/>
    <property type="match status" value="1"/>
</dbReference>
<dbReference type="PATRIC" id="fig|710685.3.peg.4458"/>
<gene>
    <name evidence="3" type="ordered locus">MycrhN_4447</name>
</gene>
<dbReference type="AlphaFoldDB" id="G8RMT6"/>
<dbReference type="Pfam" id="PF00582">
    <property type="entry name" value="Usp"/>
    <property type="match status" value="2"/>
</dbReference>
<feature type="domain" description="UspA" evidence="2">
    <location>
        <begin position="167"/>
        <end position="298"/>
    </location>
</feature>
<dbReference type="InterPro" id="IPR014729">
    <property type="entry name" value="Rossmann-like_a/b/a_fold"/>
</dbReference>
<dbReference type="PANTHER" id="PTHR46268:SF6">
    <property type="entry name" value="UNIVERSAL STRESS PROTEIN UP12"/>
    <property type="match status" value="1"/>
</dbReference>
<dbReference type="PRINTS" id="PR01438">
    <property type="entry name" value="UNVRSLSTRESS"/>
</dbReference>
<dbReference type="SUPFAM" id="SSF52402">
    <property type="entry name" value="Adenine nucleotide alpha hydrolases-like"/>
    <property type="match status" value="2"/>
</dbReference>
<evidence type="ECO:0000256" key="1">
    <source>
        <dbReference type="ARBA" id="ARBA00008791"/>
    </source>
</evidence>
<dbReference type="Gene3D" id="3.40.50.620">
    <property type="entry name" value="HUPs"/>
    <property type="match status" value="2"/>
</dbReference>
<dbReference type="InterPro" id="IPR006015">
    <property type="entry name" value="Universal_stress_UspA"/>
</dbReference>
<sequence length="300" mass="31605">MSTRSSHHGVVVGTDGSPSSHAALRWAAREATLHHVPLTVVHVAAPLAVASSTLAWPAGGVPEEIFALQENDARRIVEEAIAAIADSAVGGDRPEVDSELLFGRPVPTLVDLSKDAQLVVVGCRGRTGKHRRLLGSVSTGLIHHAHCPVAVVHDEVSSSVESSQLPVLVGIDGSPTSEPAIATAFDEASRRGVDLVALHVWSDADMTLDYGIEDSALQRAADKTLAESLAGWQERYPDVTVHRVVELDRPASQLLDRAERAQLVVVGSHGRGGFAGMMLGSVSTVVAQEAGVPVIVTRQR</sequence>
<evidence type="ECO:0000313" key="3">
    <source>
        <dbReference type="EMBL" id="AEV74940.1"/>
    </source>
</evidence>
<comment type="similarity">
    <text evidence="1">Belongs to the universal stress protein A family.</text>
</comment>
<keyword evidence="4" id="KW-1185">Reference proteome</keyword>
<proteinExistence type="inferred from homology"/>
<reference evidence="3 4" key="1">
    <citation type="submission" date="2011-12" db="EMBL/GenBank/DDBJ databases">
        <title>Complete sequence of Mycobacterium rhodesiae NBB3.</title>
        <authorList>
            <consortium name="US DOE Joint Genome Institute"/>
            <person name="Lucas S."/>
            <person name="Han J."/>
            <person name="Lapidus A."/>
            <person name="Cheng J.-F."/>
            <person name="Goodwin L."/>
            <person name="Pitluck S."/>
            <person name="Peters L."/>
            <person name="Mikhailova N."/>
            <person name="Gu W."/>
            <person name="Detter J.C."/>
            <person name="Han C."/>
            <person name="Tapia R."/>
            <person name="Land M."/>
            <person name="Hauser L."/>
            <person name="Kyrpides N."/>
            <person name="Ivanova N."/>
            <person name="Pagani I."/>
            <person name="Mattes T."/>
            <person name="Holmes A."/>
            <person name="Rutledge P."/>
            <person name="Paulsen I."/>
            <person name="Coleman N."/>
            <person name="Woyke T."/>
        </authorList>
    </citation>
    <scope>NUCLEOTIDE SEQUENCE [LARGE SCALE GENOMIC DNA]</scope>
    <source>
        <strain evidence="3 4">NBB3</strain>
    </source>
</reference>
<dbReference type="HOGENOM" id="CLU_049301_2_3_11"/>
<evidence type="ECO:0000259" key="2">
    <source>
        <dbReference type="Pfam" id="PF00582"/>
    </source>
</evidence>
<feature type="domain" description="UspA" evidence="2">
    <location>
        <begin position="10"/>
        <end position="153"/>
    </location>
</feature>
<dbReference type="KEGG" id="mrh:MycrhN_4447"/>
<dbReference type="STRING" id="710685.MycrhN_4447"/>
<dbReference type="Proteomes" id="UP000005442">
    <property type="component" value="Chromosome"/>
</dbReference>